<proteinExistence type="predicted"/>
<accession>A0A4C1Z7A2</accession>
<dbReference type="AlphaFoldDB" id="A0A4C1Z7A2"/>
<feature type="region of interest" description="Disordered" evidence="1">
    <location>
        <begin position="59"/>
        <end position="78"/>
    </location>
</feature>
<comment type="caution">
    <text evidence="2">The sequence shown here is derived from an EMBL/GenBank/DDBJ whole genome shotgun (WGS) entry which is preliminary data.</text>
</comment>
<protein>
    <submittedName>
        <fullName evidence="2">Uncharacterized protein</fullName>
    </submittedName>
</protein>
<keyword evidence="3" id="KW-1185">Reference proteome</keyword>
<dbReference type="Proteomes" id="UP000299102">
    <property type="component" value="Unassembled WGS sequence"/>
</dbReference>
<name>A0A4C1Z7A2_EUMVA</name>
<organism evidence="2 3">
    <name type="scientific">Eumeta variegata</name>
    <name type="common">Bagworm moth</name>
    <name type="synonym">Eumeta japonica</name>
    <dbReference type="NCBI Taxonomy" id="151549"/>
    <lineage>
        <taxon>Eukaryota</taxon>
        <taxon>Metazoa</taxon>
        <taxon>Ecdysozoa</taxon>
        <taxon>Arthropoda</taxon>
        <taxon>Hexapoda</taxon>
        <taxon>Insecta</taxon>
        <taxon>Pterygota</taxon>
        <taxon>Neoptera</taxon>
        <taxon>Endopterygota</taxon>
        <taxon>Lepidoptera</taxon>
        <taxon>Glossata</taxon>
        <taxon>Ditrysia</taxon>
        <taxon>Tineoidea</taxon>
        <taxon>Psychidae</taxon>
        <taxon>Oiketicinae</taxon>
        <taxon>Eumeta</taxon>
    </lineage>
</organism>
<dbReference type="EMBL" id="BGZK01001586">
    <property type="protein sequence ID" value="GBP82779.1"/>
    <property type="molecule type" value="Genomic_DNA"/>
</dbReference>
<reference evidence="2 3" key="1">
    <citation type="journal article" date="2019" name="Commun. Biol.">
        <title>The bagworm genome reveals a unique fibroin gene that provides high tensile strength.</title>
        <authorList>
            <person name="Kono N."/>
            <person name="Nakamura H."/>
            <person name="Ohtoshi R."/>
            <person name="Tomita M."/>
            <person name="Numata K."/>
            <person name="Arakawa K."/>
        </authorList>
    </citation>
    <scope>NUCLEOTIDE SEQUENCE [LARGE SCALE GENOMIC DNA]</scope>
</reference>
<gene>
    <name evidence="2" type="ORF">EVAR_57338_1</name>
</gene>
<sequence length="78" mass="8537">MSAALEHRSANCCSRATSCQRLNISNNDPDAIEHDFYAKGTEPGRATEIKKVLLLSEVHESLSNRTRAPPRAANDGRS</sequence>
<evidence type="ECO:0000256" key="1">
    <source>
        <dbReference type="SAM" id="MobiDB-lite"/>
    </source>
</evidence>
<evidence type="ECO:0000313" key="3">
    <source>
        <dbReference type="Proteomes" id="UP000299102"/>
    </source>
</evidence>
<evidence type="ECO:0000313" key="2">
    <source>
        <dbReference type="EMBL" id="GBP82779.1"/>
    </source>
</evidence>